<dbReference type="RefSeq" id="WP_371415051.1">
    <property type="nucleotide sequence ID" value="NZ_CACRTI010000002.1"/>
</dbReference>
<accession>A0A6N2S3C2</accession>
<proteinExistence type="predicted"/>
<gene>
    <name evidence="1" type="ORF">CALFYP1_01916</name>
</gene>
<protein>
    <submittedName>
        <fullName evidence="1">Uncharacterized protein</fullName>
    </submittedName>
</protein>
<dbReference type="EMBL" id="CACRTI010000002">
    <property type="protein sequence ID" value="VYS87626.1"/>
    <property type="molecule type" value="Genomic_DNA"/>
</dbReference>
<reference evidence="1" key="1">
    <citation type="submission" date="2019-11" db="EMBL/GenBank/DDBJ databases">
        <authorList>
            <person name="Feng L."/>
        </authorList>
    </citation>
    <scope>NUCLEOTIDE SEQUENCE</scope>
    <source>
        <strain evidence="1">CAmalonaticusLFYP1</strain>
    </source>
</reference>
<name>A0A6N2S3C2_CITAM</name>
<dbReference type="AlphaFoldDB" id="A0A6N2S3C2"/>
<evidence type="ECO:0000313" key="1">
    <source>
        <dbReference type="EMBL" id="VYS87626.1"/>
    </source>
</evidence>
<organism evidence="1">
    <name type="scientific">Citrobacter amalonaticus</name>
    <dbReference type="NCBI Taxonomy" id="35703"/>
    <lineage>
        <taxon>Bacteria</taxon>
        <taxon>Pseudomonadati</taxon>
        <taxon>Pseudomonadota</taxon>
        <taxon>Gammaproteobacteria</taxon>
        <taxon>Enterobacterales</taxon>
        <taxon>Enterobacteriaceae</taxon>
        <taxon>Citrobacter</taxon>
    </lineage>
</organism>
<sequence>MLCPEKAGGCRKYTGKRRAARTGMCFLLLWPAFIHIRRGGILIGAHTKQGKQMLKSTLIAKCLTRCGMLPDIATGEAAVRDIFEEYFPRHSFEKWNTHLDDDVIQHYLEASRGAGTIKVNFFIEDLWDY</sequence>